<feature type="transmembrane region" description="Helical" evidence="1">
    <location>
        <begin position="184"/>
        <end position="206"/>
    </location>
</feature>
<comment type="caution">
    <text evidence="2">The sequence shown here is derived from an EMBL/GenBank/DDBJ whole genome shotgun (WGS) entry which is preliminary data.</text>
</comment>
<keyword evidence="1" id="KW-1133">Transmembrane helix</keyword>
<dbReference type="AlphaFoldDB" id="A0A9X1HWS6"/>
<keyword evidence="3" id="KW-1185">Reference proteome</keyword>
<keyword evidence="1" id="KW-0472">Membrane</keyword>
<feature type="transmembrane region" description="Helical" evidence="1">
    <location>
        <begin position="64"/>
        <end position="81"/>
    </location>
</feature>
<feature type="transmembrane region" description="Helical" evidence="1">
    <location>
        <begin position="6"/>
        <end position="24"/>
    </location>
</feature>
<dbReference type="EMBL" id="JAJAPW010000001">
    <property type="protein sequence ID" value="MCB4797305.1"/>
    <property type="molecule type" value="Genomic_DNA"/>
</dbReference>
<sequence length="214" mass="25737">MTYSDVLSYAVNFLELIAAVFALIHYPKYVQSTERYFLHFLWLTFFIDSVVGVFFSTFFEFDNIWIYYAYTGFSFSFYCWWYYKVLLKSLHKILSSVFFIIFLIAFFTGIFYLNMHKYIFVIGALLVLILTCLHLHQLSNSDYTLKIKYKLSFWISTALVLFNIGMFPLILLSNYFNVRMDNVVFTNILFFLNLVLYTCYIIGFIWTKQKYNHF</sequence>
<feature type="transmembrane region" description="Helical" evidence="1">
    <location>
        <begin position="93"/>
        <end position="112"/>
    </location>
</feature>
<gene>
    <name evidence="2" type="ORF">LG649_00500</name>
</gene>
<reference evidence="2" key="1">
    <citation type="submission" date="2021-10" db="EMBL/GenBank/DDBJ databases">
        <title>Tamlana sargassums sp. nov., and Tamlana laminarinivorans sp. nov., two new bacteria isolated from the brown alga.</title>
        <authorList>
            <person name="Li J."/>
        </authorList>
    </citation>
    <scope>NUCLEOTIDE SEQUENCE</scope>
    <source>
        <strain evidence="2">PT2-4</strain>
    </source>
</reference>
<name>A0A9X1HWS6_9FLAO</name>
<evidence type="ECO:0000256" key="1">
    <source>
        <dbReference type="SAM" id="Phobius"/>
    </source>
</evidence>
<feature type="transmembrane region" description="Helical" evidence="1">
    <location>
        <begin position="36"/>
        <end position="58"/>
    </location>
</feature>
<keyword evidence="1" id="KW-0812">Transmembrane</keyword>
<feature type="transmembrane region" description="Helical" evidence="1">
    <location>
        <begin position="118"/>
        <end position="139"/>
    </location>
</feature>
<proteinExistence type="predicted"/>
<evidence type="ECO:0000313" key="3">
    <source>
        <dbReference type="Proteomes" id="UP001139199"/>
    </source>
</evidence>
<feature type="transmembrane region" description="Helical" evidence="1">
    <location>
        <begin position="151"/>
        <end position="172"/>
    </location>
</feature>
<organism evidence="2 3">
    <name type="scientific">Neotamlana laminarinivorans</name>
    <dbReference type="NCBI Taxonomy" id="2883124"/>
    <lineage>
        <taxon>Bacteria</taxon>
        <taxon>Pseudomonadati</taxon>
        <taxon>Bacteroidota</taxon>
        <taxon>Flavobacteriia</taxon>
        <taxon>Flavobacteriales</taxon>
        <taxon>Flavobacteriaceae</taxon>
        <taxon>Neotamlana</taxon>
    </lineage>
</organism>
<evidence type="ECO:0000313" key="2">
    <source>
        <dbReference type="EMBL" id="MCB4797305.1"/>
    </source>
</evidence>
<accession>A0A9X1HWS6</accession>
<dbReference type="RefSeq" id="WP_226539712.1">
    <property type="nucleotide sequence ID" value="NZ_JAJAPW010000001.1"/>
</dbReference>
<protein>
    <submittedName>
        <fullName evidence="2">Uncharacterized protein</fullName>
    </submittedName>
</protein>
<dbReference type="Proteomes" id="UP001139199">
    <property type="component" value="Unassembled WGS sequence"/>
</dbReference>